<keyword evidence="3 12" id="KW-0235">DNA replication</keyword>
<feature type="binding site" evidence="12">
    <location>
        <begin position="79"/>
        <end position="80"/>
    </location>
    <ligand>
        <name>NAD(+)</name>
        <dbReference type="ChEBI" id="CHEBI:57540"/>
    </ligand>
</feature>
<accession>A0A0D7WXD1</accession>
<evidence type="ECO:0000256" key="6">
    <source>
        <dbReference type="ARBA" id="ARBA00022833"/>
    </source>
</evidence>
<comment type="catalytic activity">
    <reaction evidence="11 12">
        <text>NAD(+) + (deoxyribonucleotide)n-3'-hydroxyl + 5'-phospho-(deoxyribonucleotide)m = (deoxyribonucleotide)n+m + AMP + beta-nicotinamide D-nucleotide.</text>
        <dbReference type="EC" id="6.5.1.2"/>
    </reaction>
</comment>
<dbReference type="PATRIC" id="fig|159743.3.peg.6353"/>
<dbReference type="HAMAP" id="MF_01588">
    <property type="entry name" value="DNA_ligase_A"/>
    <property type="match status" value="1"/>
</dbReference>
<keyword evidence="5 12" id="KW-0227">DNA damage</keyword>
<dbReference type="Gene3D" id="1.10.287.610">
    <property type="entry name" value="Helix hairpin bin"/>
    <property type="match status" value="1"/>
</dbReference>
<feature type="binding site" evidence="12">
    <location>
        <begin position="31"/>
        <end position="35"/>
    </location>
    <ligand>
        <name>NAD(+)</name>
        <dbReference type="ChEBI" id="CHEBI:57540"/>
    </ligand>
</feature>
<keyword evidence="7 12" id="KW-0460">Magnesium</keyword>
<dbReference type="OrthoDB" id="9759736at2"/>
<dbReference type="Pfam" id="PF01653">
    <property type="entry name" value="DNA_ligase_aden"/>
    <property type="match status" value="1"/>
</dbReference>
<dbReference type="NCBIfam" id="NF005932">
    <property type="entry name" value="PRK07956.1"/>
    <property type="match status" value="1"/>
</dbReference>
<feature type="binding site" evidence="12">
    <location>
        <position position="313"/>
    </location>
    <ligand>
        <name>NAD(+)</name>
        <dbReference type="ChEBI" id="CHEBI:57540"/>
    </ligand>
</feature>
<dbReference type="Pfam" id="PF03120">
    <property type="entry name" value="OB_DNA_ligase"/>
    <property type="match status" value="1"/>
</dbReference>
<evidence type="ECO:0000256" key="3">
    <source>
        <dbReference type="ARBA" id="ARBA00022705"/>
    </source>
</evidence>
<evidence type="ECO:0000256" key="5">
    <source>
        <dbReference type="ARBA" id="ARBA00022763"/>
    </source>
</evidence>
<keyword evidence="4 12" id="KW-0479">Metal-binding</keyword>
<dbReference type="InterPro" id="IPR012340">
    <property type="entry name" value="NA-bd_OB-fold"/>
</dbReference>
<dbReference type="InterPro" id="IPR041663">
    <property type="entry name" value="DisA/LigA_HHH"/>
</dbReference>
<evidence type="ECO:0000313" key="14">
    <source>
        <dbReference type="EMBL" id="KJD42392.1"/>
    </source>
</evidence>
<evidence type="ECO:0000256" key="8">
    <source>
        <dbReference type="ARBA" id="ARBA00023027"/>
    </source>
</evidence>
<dbReference type="Proteomes" id="UP000032534">
    <property type="component" value="Unassembled WGS sequence"/>
</dbReference>
<dbReference type="InterPro" id="IPR010994">
    <property type="entry name" value="RuvA_2-like"/>
</dbReference>
<dbReference type="InterPro" id="IPR004150">
    <property type="entry name" value="NAD_DNA_ligase_OB"/>
</dbReference>
<dbReference type="SMART" id="SM00278">
    <property type="entry name" value="HhH1"/>
    <property type="match status" value="4"/>
</dbReference>
<dbReference type="SUPFAM" id="SSF52113">
    <property type="entry name" value="BRCT domain"/>
    <property type="match status" value="1"/>
</dbReference>
<dbReference type="Pfam" id="PF00533">
    <property type="entry name" value="BRCT"/>
    <property type="match status" value="1"/>
</dbReference>
<dbReference type="NCBIfam" id="TIGR00575">
    <property type="entry name" value="dnlj"/>
    <property type="match status" value="1"/>
</dbReference>
<keyword evidence="2 12" id="KW-0436">Ligase</keyword>
<dbReference type="SMART" id="SM00532">
    <property type="entry name" value="LIGANc"/>
    <property type="match status" value="1"/>
</dbReference>
<feature type="domain" description="BRCT" evidence="13">
    <location>
        <begin position="588"/>
        <end position="667"/>
    </location>
</feature>
<name>A0A0D7WXD1_9BACL</name>
<dbReference type="Gene3D" id="3.30.470.30">
    <property type="entry name" value="DNA ligase/mRNA capping enzyme"/>
    <property type="match status" value="1"/>
</dbReference>
<evidence type="ECO:0000256" key="2">
    <source>
        <dbReference type="ARBA" id="ARBA00022598"/>
    </source>
</evidence>
<dbReference type="Gene3D" id="3.40.50.10190">
    <property type="entry name" value="BRCT domain"/>
    <property type="match status" value="1"/>
</dbReference>
<feature type="binding site" evidence="12">
    <location>
        <position position="410"/>
    </location>
    <ligand>
        <name>Zn(2+)</name>
        <dbReference type="ChEBI" id="CHEBI:29105"/>
    </ligand>
</feature>
<dbReference type="InterPro" id="IPR013840">
    <property type="entry name" value="DNAligase_N"/>
</dbReference>
<dbReference type="EC" id="6.5.1.2" evidence="12"/>
<keyword evidence="10 12" id="KW-0464">Manganese</keyword>
<feature type="binding site" evidence="12">
    <location>
        <position position="289"/>
    </location>
    <ligand>
        <name>NAD(+)</name>
        <dbReference type="ChEBI" id="CHEBI:57540"/>
    </ligand>
</feature>
<evidence type="ECO:0000256" key="11">
    <source>
        <dbReference type="ARBA" id="ARBA00034005"/>
    </source>
</evidence>
<feature type="active site" description="N6-AMP-lysine intermediate" evidence="12">
    <location>
        <position position="122"/>
    </location>
</feature>
<dbReference type="InterPro" id="IPR001357">
    <property type="entry name" value="BRCT_dom"/>
</dbReference>
<dbReference type="InterPro" id="IPR003583">
    <property type="entry name" value="Hlx-hairpin-Hlx_DNA-bd_motif"/>
</dbReference>
<dbReference type="CDD" id="cd17748">
    <property type="entry name" value="BRCT_DNA_ligase_like"/>
    <property type="match status" value="1"/>
</dbReference>
<comment type="cofactor">
    <cofactor evidence="12">
        <name>Mg(2+)</name>
        <dbReference type="ChEBI" id="CHEBI:18420"/>
    </cofactor>
    <cofactor evidence="12">
        <name>Mn(2+)</name>
        <dbReference type="ChEBI" id="CHEBI:29035"/>
    </cofactor>
</comment>
<evidence type="ECO:0000256" key="12">
    <source>
        <dbReference type="HAMAP-Rule" id="MF_01588"/>
    </source>
</evidence>
<comment type="function">
    <text evidence="1 12">DNA ligase that catalyzes the formation of phosphodiester linkages between 5'-phosphoryl and 3'-hydroxyl groups in double-stranded DNA using NAD as a coenzyme and as the energy source for the reaction. It is essential for DNA replication and repair of damaged DNA.</text>
</comment>
<dbReference type="GO" id="GO:0006260">
    <property type="term" value="P:DNA replication"/>
    <property type="evidence" value="ECO:0007669"/>
    <property type="project" value="UniProtKB-KW"/>
</dbReference>
<evidence type="ECO:0000256" key="7">
    <source>
        <dbReference type="ARBA" id="ARBA00022842"/>
    </source>
</evidence>
<protein>
    <recommendedName>
        <fullName evidence="12">DNA ligase</fullName>
        <ecNumber evidence="12">6.5.1.2</ecNumber>
    </recommendedName>
    <alternativeName>
        <fullName evidence="12">Polydeoxyribonucleotide synthase [NAD(+)]</fullName>
    </alternativeName>
</protein>
<keyword evidence="9 12" id="KW-0234">DNA repair</keyword>
<dbReference type="SUPFAM" id="SSF50249">
    <property type="entry name" value="Nucleic acid-binding proteins"/>
    <property type="match status" value="1"/>
</dbReference>
<keyword evidence="6 12" id="KW-0862">Zinc</keyword>
<dbReference type="GO" id="GO:0006281">
    <property type="term" value="P:DNA repair"/>
    <property type="evidence" value="ECO:0007669"/>
    <property type="project" value="UniProtKB-KW"/>
</dbReference>
<dbReference type="InterPro" id="IPR013839">
    <property type="entry name" value="DNAligase_adenylation"/>
</dbReference>
<dbReference type="Gene3D" id="1.10.150.20">
    <property type="entry name" value="5' to 3' exonuclease, C-terminal subdomain"/>
    <property type="match status" value="2"/>
</dbReference>
<feature type="binding site" evidence="12">
    <location>
        <position position="143"/>
    </location>
    <ligand>
        <name>NAD(+)</name>
        <dbReference type="ChEBI" id="CHEBI:57540"/>
    </ligand>
</feature>
<dbReference type="GO" id="GO:0003677">
    <property type="term" value="F:DNA binding"/>
    <property type="evidence" value="ECO:0007669"/>
    <property type="project" value="InterPro"/>
</dbReference>
<dbReference type="SUPFAM" id="SSF47781">
    <property type="entry name" value="RuvA domain 2-like"/>
    <property type="match status" value="1"/>
</dbReference>
<sequence length="667" mass="74445">MTTLDRLQELVQLIEMHNYQYYTLDKAIISDKEYDLLYDELVLLERETQTILPNSPSQRIGGQTLEGFQPYKHLSPLWSLDKANNHEEVLLWNKRIMRMIGEYNEQHPERLLPALTYYVELKFDGLTINLVYNENVLIQASTRGNGVVGESILPQVKTIRSIPLKIPYAGRIEIQGEGVMHLSQLEAYNRTASEPLKNARNAAAGALRNLDPSVTASRGLQAYFYNVGFVEEELFTCHGEMQEFLKQNRFRVGSHIEKFDSLDDVFIHLKLLEQQRPSLDVLIDGAVIKISDMRTREILGYTEKFPRWALAFKFEAEEATTELLSVNWEVGRTGKVTPVAVLEALELGGVTVQSATLNNSDDIKRKNLEFAIGTSVFVRRSNDVIPEILGKADEDEQGGEIIIPTHCPSCQMELINKGAHLFCPNSRLCRPQIVNKLIHFASRDAMDIEGFSISTAEQVFDVLHVSTPSQLYNLTLDSLQQLKGVREKKASKLIAAIEVSKTREFANFLYALGINGVGKSTAKVLANAFSNLTELASADLEDLTALPDVGSIVAEQIQSFFTDPEERIHLAQLIDLGVTPKKVLETVTIDTEFSGKVVVLTGTLTHMGRNEAEELLGCAGAKLTSSVSKKTDYVIVGEKAGSKLEKARDLGVTILSEDEFREKVGLN</sequence>
<dbReference type="EMBL" id="JTHP01000127">
    <property type="protein sequence ID" value="KJD42392.1"/>
    <property type="molecule type" value="Genomic_DNA"/>
</dbReference>
<keyword evidence="8 12" id="KW-0520">NAD</keyword>
<evidence type="ECO:0000256" key="1">
    <source>
        <dbReference type="ARBA" id="ARBA00004067"/>
    </source>
</evidence>
<dbReference type="Gene3D" id="2.40.50.140">
    <property type="entry name" value="Nucleic acid-binding proteins"/>
    <property type="match status" value="1"/>
</dbReference>
<dbReference type="SMART" id="SM00292">
    <property type="entry name" value="BRCT"/>
    <property type="match status" value="1"/>
</dbReference>
<gene>
    <name evidence="12" type="primary">ligA</name>
    <name evidence="14" type="ORF">QD47_28470</name>
</gene>
<keyword evidence="15" id="KW-1185">Reference proteome</keyword>
<organism evidence="14 15">
    <name type="scientific">Paenibacillus terrae</name>
    <dbReference type="NCBI Taxonomy" id="159743"/>
    <lineage>
        <taxon>Bacteria</taxon>
        <taxon>Bacillati</taxon>
        <taxon>Bacillota</taxon>
        <taxon>Bacilli</taxon>
        <taxon>Bacillales</taxon>
        <taxon>Paenibacillaceae</taxon>
        <taxon>Paenibacillus</taxon>
    </lineage>
</organism>
<evidence type="ECO:0000256" key="4">
    <source>
        <dbReference type="ARBA" id="ARBA00022723"/>
    </source>
</evidence>
<feature type="binding site" evidence="12">
    <location>
        <position position="423"/>
    </location>
    <ligand>
        <name>Zn(2+)</name>
        <dbReference type="ChEBI" id="CHEBI:29105"/>
    </ligand>
</feature>
<feature type="binding site" evidence="12">
    <location>
        <position position="120"/>
    </location>
    <ligand>
        <name>NAD(+)</name>
        <dbReference type="ChEBI" id="CHEBI:57540"/>
    </ligand>
</feature>
<dbReference type="GO" id="GO:0003911">
    <property type="term" value="F:DNA ligase (NAD+) activity"/>
    <property type="evidence" value="ECO:0007669"/>
    <property type="project" value="UniProtKB-UniRule"/>
</dbReference>
<dbReference type="AlphaFoldDB" id="A0A0D7WXD1"/>
<evidence type="ECO:0000313" key="15">
    <source>
        <dbReference type="Proteomes" id="UP000032534"/>
    </source>
</evidence>
<comment type="caution">
    <text evidence="14">The sequence shown here is derived from an EMBL/GenBank/DDBJ whole genome shotgun (WGS) entry which is preliminary data.</text>
</comment>
<dbReference type="CDD" id="cd00114">
    <property type="entry name" value="LIGANc"/>
    <property type="match status" value="1"/>
</dbReference>
<feature type="binding site" evidence="12">
    <location>
        <position position="407"/>
    </location>
    <ligand>
        <name>Zn(2+)</name>
        <dbReference type="ChEBI" id="CHEBI:29105"/>
    </ligand>
</feature>
<evidence type="ECO:0000256" key="10">
    <source>
        <dbReference type="ARBA" id="ARBA00023211"/>
    </source>
</evidence>
<comment type="similarity">
    <text evidence="12">Belongs to the NAD-dependent DNA ligase family. LigA subfamily.</text>
</comment>
<proteinExistence type="inferred from homology"/>
<dbReference type="PROSITE" id="PS50172">
    <property type="entry name" value="BRCT"/>
    <property type="match status" value="1"/>
</dbReference>
<dbReference type="PIRSF" id="PIRSF001604">
    <property type="entry name" value="LigA"/>
    <property type="match status" value="1"/>
</dbReference>
<dbReference type="GO" id="GO:0046872">
    <property type="term" value="F:metal ion binding"/>
    <property type="evidence" value="ECO:0007669"/>
    <property type="project" value="UniProtKB-KW"/>
</dbReference>
<evidence type="ECO:0000259" key="13">
    <source>
        <dbReference type="PROSITE" id="PS50172"/>
    </source>
</evidence>
<reference evidence="14 15" key="1">
    <citation type="submission" date="2014-11" db="EMBL/GenBank/DDBJ databases">
        <title>Draft Genome Sequences of Paenibacillus polymyxa NRRL B-30509 and Paenibacillus terrae NRRL B-30644, Strains from a Poultry Environment that Produce Tridecaptin A and Paenicidins.</title>
        <authorList>
            <person name="van Belkum M.J."/>
            <person name="Lohans C.T."/>
            <person name="Vederas J.C."/>
        </authorList>
    </citation>
    <scope>NUCLEOTIDE SEQUENCE [LARGE SCALE GENOMIC DNA]</scope>
    <source>
        <strain evidence="14 15">NRRL B-30644</strain>
    </source>
</reference>
<dbReference type="SUPFAM" id="SSF56091">
    <property type="entry name" value="DNA ligase/mRNA capping enzyme, catalytic domain"/>
    <property type="match status" value="1"/>
</dbReference>
<dbReference type="InterPro" id="IPR001679">
    <property type="entry name" value="DNA_ligase"/>
</dbReference>
<dbReference type="Pfam" id="PF14520">
    <property type="entry name" value="HHH_5"/>
    <property type="match status" value="1"/>
</dbReference>
<dbReference type="InterPro" id="IPR036420">
    <property type="entry name" value="BRCT_dom_sf"/>
</dbReference>
<feature type="binding site" evidence="12">
    <location>
        <position position="429"/>
    </location>
    <ligand>
        <name>Zn(2+)</name>
        <dbReference type="ChEBI" id="CHEBI:29105"/>
    </ligand>
</feature>
<feature type="binding site" evidence="12">
    <location>
        <position position="177"/>
    </location>
    <ligand>
        <name>NAD(+)</name>
        <dbReference type="ChEBI" id="CHEBI:57540"/>
    </ligand>
</feature>
<evidence type="ECO:0000256" key="9">
    <source>
        <dbReference type="ARBA" id="ARBA00023204"/>
    </source>
</evidence>
<dbReference type="Pfam" id="PF12826">
    <property type="entry name" value="HHH_2"/>
    <property type="match status" value="1"/>
</dbReference>